<evidence type="ECO:0000313" key="2">
    <source>
        <dbReference type="EMBL" id="CAG8519919.1"/>
    </source>
</evidence>
<dbReference type="Pfam" id="PF02214">
    <property type="entry name" value="BTB_2"/>
    <property type="match status" value="1"/>
</dbReference>
<dbReference type="InterPro" id="IPR011333">
    <property type="entry name" value="SKP1/BTB/POZ_sf"/>
</dbReference>
<dbReference type="SUPFAM" id="SSF54695">
    <property type="entry name" value="POZ domain"/>
    <property type="match status" value="1"/>
</dbReference>
<accession>A0A9N9A5K3</accession>
<dbReference type="InterPro" id="IPR010775">
    <property type="entry name" value="DUF1365"/>
</dbReference>
<comment type="caution">
    <text evidence="2">The sequence shown here is derived from an EMBL/GenBank/DDBJ whole genome shotgun (WGS) entry which is preliminary data.</text>
</comment>
<dbReference type="PANTHER" id="PTHR33973:SF4">
    <property type="entry name" value="OS07G0153300 PROTEIN"/>
    <property type="match status" value="1"/>
</dbReference>
<gene>
    <name evidence="2" type="ORF">RFULGI_LOCUS3302</name>
</gene>
<organism evidence="2 3">
    <name type="scientific">Racocetra fulgida</name>
    <dbReference type="NCBI Taxonomy" id="60492"/>
    <lineage>
        <taxon>Eukaryota</taxon>
        <taxon>Fungi</taxon>
        <taxon>Fungi incertae sedis</taxon>
        <taxon>Mucoromycota</taxon>
        <taxon>Glomeromycotina</taxon>
        <taxon>Glomeromycetes</taxon>
        <taxon>Diversisporales</taxon>
        <taxon>Gigasporaceae</taxon>
        <taxon>Racocetra</taxon>
    </lineage>
</organism>
<keyword evidence="3" id="KW-1185">Reference proteome</keyword>
<feature type="domain" description="Potassium channel tetramerisation-type BTB" evidence="1">
    <location>
        <begin position="14"/>
        <end position="69"/>
    </location>
</feature>
<sequence>MFQERNGAMLHPTNGNEYFFDRNGRAFHYVMEFYRTGENVWPGEDTLEQSYTFVSQKELIRELDYFQIPVKLDRVHSEIIPDSKTLASRLDEFVIALIDSIYDMRFEFLNNVTINFYNRKKVVEGDPSTMYSLWPYIETVQRRLKPFETSGSRMLDLFGDQIISKLNSIENIKCTMKKYAYGTDLVFRFEHENSLTKPILGKTQKIYFGKTYHARFFPKRHAFEYPVLFIGVDLELLEKNGRGGFIFYYCYDINNTLKVIVLEVNNTFGEKHLYILDHDSEADEIDMSFTIKRAFHVSPFNDRKGIYKAFCKDPKSGYLDMRLVMYTDPSQPDDVSIENVAYENYESKTTMQRSRKKLIATASGHSYSLNLLSLIYAIMTYPLEIFLTMPRILKEAYKLHYYKNLGIYHRPIPVAETVVKLDPNFIEL</sequence>
<dbReference type="PANTHER" id="PTHR33973">
    <property type="entry name" value="OS07G0153300 PROTEIN"/>
    <property type="match status" value="1"/>
</dbReference>
<evidence type="ECO:0000313" key="3">
    <source>
        <dbReference type="Proteomes" id="UP000789396"/>
    </source>
</evidence>
<dbReference type="OrthoDB" id="10025005at2759"/>
<reference evidence="2" key="1">
    <citation type="submission" date="2021-06" db="EMBL/GenBank/DDBJ databases">
        <authorList>
            <person name="Kallberg Y."/>
            <person name="Tangrot J."/>
            <person name="Rosling A."/>
        </authorList>
    </citation>
    <scope>NUCLEOTIDE SEQUENCE</scope>
    <source>
        <strain evidence="2">IN212</strain>
    </source>
</reference>
<dbReference type="InterPro" id="IPR003131">
    <property type="entry name" value="T1-type_BTB"/>
</dbReference>
<protein>
    <submittedName>
        <fullName evidence="2">12457_t:CDS:1</fullName>
    </submittedName>
</protein>
<dbReference type="GO" id="GO:0051260">
    <property type="term" value="P:protein homooligomerization"/>
    <property type="evidence" value="ECO:0007669"/>
    <property type="project" value="InterPro"/>
</dbReference>
<name>A0A9N9A5K3_9GLOM</name>
<evidence type="ECO:0000259" key="1">
    <source>
        <dbReference type="Pfam" id="PF02214"/>
    </source>
</evidence>
<dbReference type="Proteomes" id="UP000789396">
    <property type="component" value="Unassembled WGS sequence"/>
</dbReference>
<proteinExistence type="predicted"/>
<dbReference type="Pfam" id="PF07103">
    <property type="entry name" value="DUF1365"/>
    <property type="match status" value="2"/>
</dbReference>
<dbReference type="AlphaFoldDB" id="A0A9N9A5K3"/>
<dbReference type="Gene3D" id="3.30.710.10">
    <property type="entry name" value="Potassium Channel Kv1.1, Chain A"/>
    <property type="match status" value="1"/>
</dbReference>
<dbReference type="EMBL" id="CAJVPZ010002825">
    <property type="protein sequence ID" value="CAG8519919.1"/>
    <property type="molecule type" value="Genomic_DNA"/>
</dbReference>